<evidence type="ECO:0000313" key="4">
    <source>
        <dbReference type="Proteomes" id="UP000061468"/>
    </source>
</evidence>
<feature type="transmembrane region" description="Helical" evidence="2">
    <location>
        <begin position="6"/>
        <end position="25"/>
    </location>
</feature>
<protein>
    <submittedName>
        <fullName evidence="3">Uncharacterized protein</fullName>
    </submittedName>
</protein>
<keyword evidence="2" id="KW-0472">Membrane</keyword>
<gene>
    <name evidence="3" type="ORF">AV942_04205</name>
</gene>
<sequence>MHYFKGIGILILGFVSGVTVAGFFVEDSLTKIETANNEIQQVMFNAVESASEIDLIEARGKLEAVKALLAAYKDNSDLSVPIAKELDSIKASLKKDEQYLKNMNERVQRLHMDLQKDFEIVLSDYEFYIEPL</sequence>
<accession>A0AAC8XHS3</accession>
<dbReference type="EMBL" id="CP013928">
    <property type="protein sequence ID" value="AMJ77570.1"/>
    <property type="molecule type" value="Genomic_DNA"/>
</dbReference>
<keyword evidence="2" id="KW-1133">Transmembrane helix</keyword>
<feature type="coiled-coil region" evidence="1">
    <location>
        <begin position="55"/>
        <end position="106"/>
    </location>
</feature>
<name>A0AAC8XHS3_9ALTE</name>
<organism evidence="3 4">
    <name type="scientific">Alteromonas mediterranea</name>
    <dbReference type="NCBI Taxonomy" id="314275"/>
    <lineage>
        <taxon>Bacteria</taxon>
        <taxon>Pseudomonadati</taxon>
        <taxon>Pseudomonadota</taxon>
        <taxon>Gammaproteobacteria</taxon>
        <taxon>Alteromonadales</taxon>
        <taxon>Alteromonadaceae</taxon>
        <taxon>Alteromonas/Salinimonas group</taxon>
        <taxon>Alteromonas</taxon>
    </lineage>
</organism>
<dbReference type="AlphaFoldDB" id="A0AAC8XHS3"/>
<keyword evidence="2" id="KW-0812">Transmembrane</keyword>
<keyword evidence="1" id="KW-0175">Coiled coil</keyword>
<evidence type="ECO:0000256" key="1">
    <source>
        <dbReference type="SAM" id="Coils"/>
    </source>
</evidence>
<dbReference type="RefSeq" id="WP_015066151.1">
    <property type="nucleotide sequence ID" value="NZ_CP013928.1"/>
</dbReference>
<dbReference type="Proteomes" id="UP000061468">
    <property type="component" value="Chromosome"/>
</dbReference>
<evidence type="ECO:0000313" key="3">
    <source>
        <dbReference type="EMBL" id="AMJ77570.1"/>
    </source>
</evidence>
<reference evidence="3 4" key="1">
    <citation type="submission" date="2015-12" db="EMBL/GenBank/DDBJ databases">
        <title>Intraspecies pangenome expansion in the marine bacterium Alteromonas.</title>
        <authorList>
            <person name="Lopez-Perez M."/>
            <person name="Rodriguez-Valera F."/>
        </authorList>
    </citation>
    <scope>NUCLEOTIDE SEQUENCE [LARGE SCALE GENOMIC DNA]</scope>
    <source>
        <strain evidence="3 4">UM8</strain>
    </source>
</reference>
<evidence type="ECO:0000256" key="2">
    <source>
        <dbReference type="SAM" id="Phobius"/>
    </source>
</evidence>
<proteinExistence type="predicted"/>